<organism evidence="1 2">
    <name type="scientific">Clostridium tarantellae</name>
    <dbReference type="NCBI Taxonomy" id="39493"/>
    <lineage>
        <taxon>Bacteria</taxon>
        <taxon>Bacillati</taxon>
        <taxon>Bacillota</taxon>
        <taxon>Clostridia</taxon>
        <taxon>Eubacteriales</taxon>
        <taxon>Clostridiaceae</taxon>
        <taxon>Clostridium</taxon>
    </lineage>
</organism>
<dbReference type="AlphaFoldDB" id="A0A6I1MHR4"/>
<protein>
    <submittedName>
        <fullName evidence="1">Uncharacterized protein</fullName>
    </submittedName>
</protein>
<comment type="caution">
    <text evidence="1">The sequence shown here is derived from an EMBL/GenBank/DDBJ whole genome shotgun (WGS) entry which is preliminary data.</text>
</comment>
<gene>
    <name evidence="1" type="ORF">GBZ86_02775</name>
</gene>
<name>A0A6I1MHR4_9CLOT</name>
<dbReference type="OrthoDB" id="9943264at2"/>
<dbReference type="RefSeq" id="WP_152887524.1">
    <property type="nucleotide sequence ID" value="NZ_WHJC01000016.1"/>
</dbReference>
<accession>A0A6I1MHR4</accession>
<reference evidence="1 2" key="1">
    <citation type="submission" date="2019-10" db="EMBL/GenBank/DDBJ databases">
        <title>The Genome Sequence of Clostridium tarantellae Isolated from Fish Brain.</title>
        <authorList>
            <person name="Bano L."/>
            <person name="Kiel M."/>
            <person name="Sales G."/>
            <person name="Doxey A.C."/>
            <person name="Mansfield M.J."/>
            <person name="Schiavone M."/>
            <person name="Rossetto O."/>
            <person name="Pirazzini M."/>
            <person name="Dobrindt U."/>
            <person name="Montecucco C."/>
        </authorList>
    </citation>
    <scope>NUCLEOTIDE SEQUENCE [LARGE SCALE GENOMIC DNA]</scope>
    <source>
        <strain evidence="1 2">DSM 3997</strain>
    </source>
</reference>
<sequence length="104" mass="12230">MFFAKEEKVDKNNNEIVFEQINLYHCLLGYDSVYVASPHILTSEELCKALNRIINRRDMQMKCSINPKDDSINFRYLSTGECYAEIHTVHVNRTVIDNMVRIEE</sequence>
<evidence type="ECO:0000313" key="1">
    <source>
        <dbReference type="EMBL" id="MPQ42680.1"/>
    </source>
</evidence>
<keyword evidence="2" id="KW-1185">Reference proteome</keyword>
<dbReference type="Proteomes" id="UP000430345">
    <property type="component" value="Unassembled WGS sequence"/>
</dbReference>
<proteinExistence type="predicted"/>
<dbReference type="EMBL" id="WHJC01000016">
    <property type="protein sequence ID" value="MPQ42680.1"/>
    <property type="molecule type" value="Genomic_DNA"/>
</dbReference>
<evidence type="ECO:0000313" key="2">
    <source>
        <dbReference type="Proteomes" id="UP000430345"/>
    </source>
</evidence>